<name>A0A9P6VJM6_9HELO</name>
<dbReference type="Proteomes" id="UP000785200">
    <property type="component" value="Unassembled WGS sequence"/>
</dbReference>
<evidence type="ECO:0000313" key="1">
    <source>
        <dbReference type="EMBL" id="KAG0649208.1"/>
    </source>
</evidence>
<reference evidence="1" key="1">
    <citation type="submission" date="2019-07" db="EMBL/GenBank/DDBJ databases">
        <title>Hyphodiscus hymeniophilus genome sequencing and assembly.</title>
        <authorList>
            <person name="Kramer G."/>
            <person name="Nodwell J."/>
        </authorList>
    </citation>
    <scope>NUCLEOTIDE SEQUENCE</scope>
    <source>
        <strain evidence="1">ATCC 34498</strain>
    </source>
</reference>
<sequence length="449" mass="50574">MSKYSTGDSKHAGGLSKPLLGVYVLSPTIGERALGYFSANSSMWLRNHDLVDDLCMAGDIGEPLLAKLFNQARMDYVKALQLTNAALRSPTDVRKDTTLFSVMILSVFEMIAGSNEHSLEAWTEHIKGASTLIKLRGPSQFQTKAGQRLFMQVTSNLMISCVQRTIRIPDHVIEFRKLAEQFIMPTIRAVWEVSGVIFDFTNFRAAVRDCDIVGPRAIIEEALAIDRKFDAAFADVPESWTYTTMYADEDDKFIWNRRYHVYNDFWAAQTWNGMRSCRILLHEIVRDQLLAASTAITPIFTEEESKEQNKQSVQAMLDMQADILASIPSHLPEDFAQRMPSLMEASRGYFVLWPLYMAGVMDLATQPTKNWVIGRLRAIASRSGIQQATVLADILEEHRHIAAWDTKPAPRLRKDGTFFGWTPASGTGTVRPEWWDVEAPETTTSGSGY</sequence>
<proteinExistence type="predicted"/>
<organism evidence="1 2">
    <name type="scientific">Hyphodiscus hymeniophilus</name>
    <dbReference type="NCBI Taxonomy" id="353542"/>
    <lineage>
        <taxon>Eukaryota</taxon>
        <taxon>Fungi</taxon>
        <taxon>Dikarya</taxon>
        <taxon>Ascomycota</taxon>
        <taxon>Pezizomycotina</taxon>
        <taxon>Leotiomycetes</taxon>
        <taxon>Helotiales</taxon>
        <taxon>Hyphodiscaceae</taxon>
        <taxon>Hyphodiscus</taxon>
    </lineage>
</organism>
<comment type="caution">
    <text evidence="1">The sequence shown here is derived from an EMBL/GenBank/DDBJ whole genome shotgun (WGS) entry which is preliminary data.</text>
</comment>
<gene>
    <name evidence="1" type="ORF">D0Z07_4537</name>
</gene>
<dbReference type="InterPro" id="IPR053175">
    <property type="entry name" value="DHMBA_Reg_Transcription_Factor"/>
</dbReference>
<dbReference type="InterPro" id="IPR021858">
    <property type="entry name" value="Fun_TF"/>
</dbReference>
<dbReference type="PANTHER" id="PTHR38791">
    <property type="entry name" value="ZN(II)2CYS6 TRANSCRIPTION FACTOR (EUROFUNG)-RELATED-RELATED"/>
    <property type="match status" value="1"/>
</dbReference>
<accession>A0A9P6VJM6</accession>
<dbReference type="PANTHER" id="PTHR38791:SF5">
    <property type="entry name" value="TRANSCRIPTION FACTOR DBAG-RELATED"/>
    <property type="match status" value="1"/>
</dbReference>
<keyword evidence="2" id="KW-1185">Reference proteome</keyword>
<dbReference type="AlphaFoldDB" id="A0A9P6VJM6"/>
<dbReference type="Pfam" id="PF11951">
    <property type="entry name" value="Fungal_trans_2"/>
    <property type="match status" value="1"/>
</dbReference>
<dbReference type="OrthoDB" id="5429770at2759"/>
<protein>
    <submittedName>
        <fullName evidence="1">Uncharacterized protein</fullName>
    </submittedName>
</protein>
<evidence type="ECO:0000313" key="2">
    <source>
        <dbReference type="Proteomes" id="UP000785200"/>
    </source>
</evidence>
<dbReference type="EMBL" id="VNKQ01000008">
    <property type="protein sequence ID" value="KAG0649208.1"/>
    <property type="molecule type" value="Genomic_DNA"/>
</dbReference>